<evidence type="ECO:0000313" key="4">
    <source>
        <dbReference type="Proteomes" id="UP000000692"/>
    </source>
</evidence>
<name>F9Y5K8_KETVW</name>
<dbReference type="GO" id="GO:0000166">
    <property type="term" value="F:nucleotide binding"/>
    <property type="evidence" value="ECO:0007669"/>
    <property type="project" value="InterPro"/>
</dbReference>
<dbReference type="RefSeq" id="WP_013384217.1">
    <property type="nucleotide sequence ID" value="NC_017384.1"/>
</dbReference>
<dbReference type="InterPro" id="IPR055170">
    <property type="entry name" value="GFO_IDH_MocA-like_dom"/>
</dbReference>
<dbReference type="Pfam" id="PF01408">
    <property type="entry name" value="GFO_IDH_MocA"/>
    <property type="match status" value="1"/>
</dbReference>
<dbReference type="eggNOG" id="COG0673">
    <property type="taxonomic scope" value="Bacteria"/>
</dbReference>
<dbReference type="OrthoDB" id="9768836at2"/>
<dbReference type="HOGENOM" id="CLU_778099_0_0_5"/>
<feature type="domain" description="Gfo/Idh/MocA-like oxidoreductase N-terminal" evidence="1">
    <location>
        <begin position="3"/>
        <end position="117"/>
    </location>
</feature>
<dbReference type="AlphaFoldDB" id="F9Y5K8"/>
<dbReference type="InterPro" id="IPR000683">
    <property type="entry name" value="Gfo/Idh/MocA-like_OxRdtase_N"/>
</dbReference>
<proteinExistence type="predicted"/>
<dbReference type="InterPro" id="IPR036291">
    <property type="entry name" value="NAD(P)-bd_dom_sf"/>
</dbReference>
<organism evidence="3 4">
    <name type="scientific">Ketogulonicigenium vulgare (strain WSH-001)</name>
    <dbReference type="NCBI Taxonomy" id="759362"/>
    <lineage>
        <taxon>Bacteria</taxon>
        <taxon>Pseudomonadati</taxon>
        <taxon>Pseudomonadota</taxon>
        <taxon>Alphaproteobacteria</taxon>
        <taxon>Rhodobacterales</taxon>
        <taxon>Roseobacteraceae</taxon>
        <taxon>Ketogulonicigenium</taxon>
    </lineage>
</organism>
<evidence type="ECO:0000259" key="2">
    <source>
        <dbReference type="Pfam" id="PF22725"/>
    </source>
</evidence>
<dbReference type="KEGG" id="kvl:KVU_0921"/>
<dbReference type="Gene3D" id="3.40.50.720">
    <property type="entry name" value="NAD(P)-binding Rossmann-like Domain"/>
    <property type="match status" value="1"/>
</dbReference>
<dbReference type="PANTHER" id="PTHR43377">
    <property type="entry name" value="BILIVERDIN REDUCTASE A"/>
    <property type="match status" value="1"/>
</dbReference>
<keyword evidence="4" id="KW-1185">Reference proteome</keyword>
<sequence>MPIRVVVVGLGLMGRAHLRAYQDDPAYDVAGIVTRSAPPPDLADLPHWTDLDQALLDAAPDLVSICTYTDTHVDYALKSIAAGADVFVEKPLATTATEAARVIDAARAAGRKLVIGHILQHHAHWQRFVHDAREMGGPFVFRISLNQPSEGDLWRKHQALMQTTSPILDAGVHYVDIMCQITDAAPVEVRGMGLRLADHLPDGMYNYSHIQITFADGSVGWHEAGWGPMFSDIAKYARDVVGPNGAVSLEDGGVLTRRSAALDAGGARLSPDQVTLMPPIDHAAMCAAQAAFLARAITEDFDLSAHQRSVLMALRICIAADESIRCGAPVRL</sequence>
<dbReference type="SUPFAM" id="SSF51735">
    <property type="entry name" value="NAD(P)-binding Rossmann-fold domains"/>
    <property type="match status" value="1"/>
</dbReference>
<dbReference type="PANTHER" id="PTHR43377:SF1">
    <property type="entry name" value="BILIVERDIN REDUCTASE A"/>
    <property type="match status" value="1"/>
</dbReference>
<dbReference type="PATRIC" id="fig|759362.5.peg.953"/>
<feature type="domain" description="GFO/IDH/MocA-like oxidoreductase" evidence="2">
    <location>
        <begin position="131"/>
        <end position="226"/>
    </location>
</feature>
<protein>
    <submittedName>
        <fullName evidence="3">Oxidoreductase protein</fullName>
    </submittedName>
</protein>
<dbReference type="Pfam" id="PF22725">
    <property type="entry name" value="GFO_IDH_MocA_C3"/>
    <property type="match status" value="1"/>
</dbReference>
<reference evidence="3" key="1">
    <citation type="journal article" date="2011" name="J. Bacteriol.">
        <title>Complete genome sequence of the industrial strain Ketogulonicigenium vulgare WSH-001.</title>
        <authorList>
            <person name="Liu L."/>
            <person name="Li Y."/>
            <person name="Zhang J."/>
            <person name="Zhou Z."/>
            <person name="Liu J."/>
            <person name="Li X."/>
            <person name="Zhou J."/>
            <person name="Du G."/>
            <person name="Wang L."/>
            <person name="Chen J."/>
        </authorList>
    </citation>
    <scope>NUCLEOTIDE SEQUENCE [LARGE SCALE GENOMIC DNA]</scope>
    <source>
        <strain evidence="3">WSH-001</strain>
    </source>
</reference>
<dbReference type="EMBL" id="CP002018">
    <property type="protein sequence ID" value="AEM40761.1"/>
    <property type="molecule type" value="Genomic_DNA"/>
</dbReference>
<dbReference type="SUPFAM" id="SSF55347">
    <property type="entry name" value="Glyceraldehyde-3-phosphate dehydrogenase-like, C-terminal domain"/>
    <property type="match status" value="1"/>
</dbReference>
<accession>F9Y5K8</accession>
<dbReference type="InterPro" id="IPR051450">
    <property type="entry name" value="Gfo/Idh/MocA_Oxidoreductases"/>
</dbReference>
<evidence type="ECO:0000313" key="3">
    <source>
        <dbReference type="EMBL" id="AEM40761.1"/>
    </source>
</evidence>
<dbReference type="Gene3D" id="3.30.360.10">
    <property type="entry name" value="Dihydrodipicolinate Reductase, domain 2"/>
    <property type="match status" value="1"/>
</dbReference>
<dbReference type="Proteomes" id="UP000000692">
    <property type="component" value="Chromosome"/>
</dbReference>
<gene>
    <name evidence="3" type="ordered locus">KVU_0921</name>
</gene>
<evidence type="ECO:0000259" key="1">
    <source>
        <dbReference type="Pfam" id="PF01408"/>
    </source>
</evidence>